<dbReference type="Gene3D" id="3.30.450.20">
    <property type="entry name" value="PAS domain"/>
    <property type="match status" value="2"/>
</dbReference>
<evidence type="ECO:0000256" key="2">
    <source>
        <dbReference type="ARBA" id="ARBA00022475"/>
    </source>
</evidence>
<feature type="domain" description="GGDEF" evidence="8">
    <location>
        <begin position="499"/>
        <end position="632"/>
    </location>
</feature>
<keyword evidence="9" id="KW-0548">Nucleotidyltransferase</keyword>
<feature type="domain" description="PAS" evidence="6">
    <location>
        <begin position="344"/>
        <end position="413"/>
    </location>
</feature>
<dbReference type="EC" id="2.7.7.65" evidence="9"/>
<dbReference type="Pfam" id="PF02743">
    <property type="entry name" value="dCache_1"/>
    <property type="match status" value="1"/>
</dbReference>
<dbReference type="PROSITE" id="PS50887">
    <property type="entry name" value="GGDEF"/>
    <property type="match status" value="1"/>
</dbReference>
<dbReference type="PROSITE" id="PS50112">
    <property type="entry name" value="PAS"/>
    <property type="match status" value="1"/>
</dbReference>
<feature type="domain" description="PAC" evidence="7">
    <location>
        <begin position="416"/>
        <end position="467"/>
    </location>
</feature>
<evidence type="ECO:0000256" key="4">
    <source>
        <dbReference type="ARBA" id="ARBA00022989"/>
    </source>
</evidence>
<name>A0ABU1GI77_9GAMM</name>
<dbReference type="SUPFAM" id="SSF55785">
    <property type="entry name" value="PYP-like sensor domain (PAS domain)"/>
    <property type="match status" value="1"/>
</dbReference>
<sequence length="642" mass="71196">MTWLVIIALLLGVAWGMGQTLARDANHSHLGYQAEMLGRGLQDRLHQRFTALSHLAGQLADGSGEDVAALLRQNRSLLAHFEGIMVSDAEGRVVADLPELPGRAGLETAHTEYFQMLRHSPWPYVSRPFVGRASGEPLVLMLVPRFTDDGAFAGVVGGMLNLAHGQFFRSIASLAFEHQGHVAIFTAEGEPLFVPGDLASAVEALTRLDPPDFQLALDGWQGETRHELQGDTLLVAYRQVWDADWVVAMMMPRRSVLAPLQAFLQQLWWTWLVAALLLLALTRWWVGRQLSPLHRLEAQIGEVGAGRRQRLVLSTDLQELRQVSATFNRLERERSEALHRLRDREAFLNAVLGSTPTGMFVASLEGEITYLNPALVTMLGLAPDTTTAAVLERIHEDDREGALDLWQHALTRREDFLRQLRMHDARGELLWLEVHASPVAGGEAPLGIVGMVKDITERRHEEALRRWEAEHDPLTGLLNRRGFERRLEEALADFTKTGTPSALILFDLDHFKPINDDGGHALGDELLRRVAQVVAWEVRRSDHLARQGGDEFGLLLPSCTLSQARTIAETVRAVVSQVSVSHEGREYFVTASIGLTVFREGDDAIETVLARADAASYASKRQGRNTVKVNADAAISGEPDWA</sequence>
<reference evidence="9 10" key="1">
    <citation type="submission" date="2023-04" db="EMBL/GenBank/DDBJ databases">
        <title>A long-awaited taxogenomic arrangement of the family Halomonadaceae.</title>
        <authorList>
            <person name="De La Haba R."/>
            <person name="Chuvochina M."/>
            <person name="Wittouck S."/>
            <person name="Arahal D.R."/>
            <person name="Sanchez-Porro C."/>
            <person name="Hugenholtz P."/>
            <person name="Ventosa A."/>
        </authorList>
    </citation>
    <scope>NUCLEOTIDE SEQUENCE [LARGE SCALE GENOMIC DNA]</scope>
    <source>
        <strain evidence="9 10">DSM 17332</strain>
    </source>
</reference>
<dbReference type="SMART" id="SM00091">
    <property type="entry name" value="PAS"/>
    <property type="match status" value="1"/>
</dbReference>
<dbReference type="SMART" id="SM00086">
    <property type="entry name" value="PAC"/>
    <property type="match status" value="1"/>
</dbReference>
<dbReference type="NCBIfam" id="TIGR00254">
    <property type="entry name" value="GGDEF"/>
    <property type="match status" value="1"/>
</dbReference>
<dbReference type="PANTHER" id="PTHR44757:SF2">
    <property type="entry name" value="BIOFILM ARCHITECTURE MAINTENANCE PROTEIN MBAA"/>
    <property type="match status" value="1"/>
</dbReference>
<dbReference type="InterPro" id="IPR000014">
    <property type="entry name" value="PAS"/>
</dbReference>
<evidence type="ECO:0000259" key="7">
    <source>
        <dbReference type="PROSITE" id="PS50113"/>
    </source>
</evidence>
<dbReference type="CDD" id="cd01949">
    <property type="entry name" value="GGDEF"/>
    <property type="match status" value="1"/>
</dbReference>
<keyword evidence="10" id="KW-1185">Reference proteome</keyword>
<keyword evidence="9" id="KW-0378">Hydrolase</keyword>
<accession>A0ABU1GI77</accession>
<dbReference type="CDD" id="cd18774">
    <property type="entry name" value="PDC2_HK_sensor"/>
    <property type="match status" value="1"/>
</dbReference>
<gene>
    <name evidence="9" type="ORF">QC820_00070</name>
</gene>
<dbReference type="InterPro" id="IPR000160">
    <property type="entry name" value="GGDEF_dom"/>
</dbReference>
<dbReference type="SMART" id="SM00267">
    <property type="entry name" value="GGDEF"/>
    <property type="match status" value="1"/>
</dbReference>
<dbReference type="PANTHER" id="PTHR44757">
    <property type="entry name" value="DIGUANYLATE CYCLASE DGCP"/>
    <property type="match status" value="1"/>
</dbReference>
<evidence type="ECO:0000313" key="9">
    <source>
        <dbReference type="EMBL" id="MDR5891193.1"/>
    </source>
</evidence>
<dbReference type="Pfam" id="PF00990">
    <property type="entry name" value="GGDEF"/>
    <property type="match status" value="1"/>
</dbReference>
<dbReference type="InterPro" id="IPR033479">
    <property type="entry name" value="dCache_1"/>
</dbReference>
<proteinExistence type="predicted"/>
<dbReference type="PROSITE" id="PS50113">
    <property type="entry name" value="PAC"/>
    <property type="match status" value="1"/>
</dbReference>
<evidence type="ECO:0000259" key="8">
    <source>
        <dbReference type="PROSITE" id="PS50887"/>
    </source>
</evidence>
<evidence type="ECO:0000256" key="1">
    <source>
        <dbReference type="ARBA" id="ARBA00004651"/>
    </source>
</evidence>
<evidence type="ECO:0000259" key="6">
    <source>
        <dbReference type="PROSITE" id="PS50112"/>
    </source>
</evidence>
<dbReference type="CDD" id="cd12914">
    <property type="entry name" value="PDC1_DGC_like"/>
    <property type="match status" value="1"/>
</dbReference>
<dbReference type="GO" id="GO:0052621">
    <property type="term" value="F:diguanylate cyclase activity"/>
    <property type="evidence" value="ECO:0007669"/>
    <property type="project" value="UniProtKB-EC"/>
</dbReference>
<evidence type="ECO:0000313" key="10">
    <source>
        <dbReference type="Proteomes" id="UP001252270"/>
    </source>
</evidence>
<dbReference type="GO" id="GO:0016787">
    <property type="term" value="F:hydrolase activity"/>
    <property type="evidence" value="ECO:0007669"/>
    <property type="project" value="UniProtKB-KW"/>
</dbReference>
<dbReference type="SUPFAM" id="SSF55073">
    <property type="entry name" value="Nucleotide cyclase"/>
    <property type="match status" value="1"/>
</dbReference>
<dbReference type="InterPro" id="IPR001610">
    <property type="entry name" value="PAC"/>
</dbReference>
<dbReference type="InterPro" id="IPR000700">
    <property type="entry name" value="PAS-assoc_C"/>
</dbReference>
<dbReference type="InterPro" id="IPR029787">
    <property type="entry name" value="Nucleotide_cyclase"/>
</dbReference>
<dbReference type="EMBL" id="JARWAL010000001">
    <property type="protein sequence ID" value="MDR5891193.1"/>
    <property type="molecule type" value="Genomic_DNA"/>
</dbReference>
<keyword evidence="2" id="KW-1003">Cell membrane</keyword>
<dbReference type="Gene3D" id="3.30.70.270">
    <property type="match status" value="1"/>
</dbReference>
<dbReference type="NCBIfam" id="TIGR00229">
    <property type="entry name" value="sensory_box"/>
    <property type="match status" value="1"/>
</dbReference>
<keyword evidence="3" id="KW-0812">Transmembrane</keyword>
<dbReference type="InterPro" id="IPR052155">
    <property type="entry name" value="Biofilm_reg_signaling"/>
</dbReference>
<dbReference type="InterPro" id="IPR043128">
    <property type="entry name" value="Rev_trsase/Diguanyl_cyclase"/>
</dbReference>
<comment type="caution">
    <text evidence="9">The sequence shown here is derived from an EMBL/GenBank/DDBJ whole genome shotgun (WGS) entry which is preliminary data.</text>
</comment>
<organism evidence="9 10">
    <name type="scientific">Halomonas mongoliensis</name>
    <dbReference type="NCBI Taxonomy" id="321265"/>
    <lineage>
        <taxon>Bacteria</taxon>
        <taxon>Pseudomonadati</taxon>
        <taxon>Pseudomonadota</taxon>
        <taxon>Gammaproteobacteria</taxon>
        <taxon>Oceanospirillales</taxon>
        <taxon>Halomonadaceae</taxon>
        <taxon>Halomonas</taxon>
    </lineage>
</organism>
<evidence type="ECO:0000256" key="3">
    <source>
        <dbReference type="ARBA" id="ARBA00022692"/>
    </source>
</evidence>
<comment type="subcellular location">
    <subcellularLocation>
        <location evidence="1">Cell membrane</location>
        <topology evidence="1">Multi-pass membrane protein</topology>
    </subcellularLocation>
</comment>
<dbReference type="RefSeq" id="WP_309635293.1">
    <property type="nucleotide sequence ID" value="NZ_JARWAL010000001.1"/>
</dbReference>
<keyword evidence="5" id="KW-0472">Membrane</keyword>
<dbReference type="Pfam" id="PF08448">
    <property type="entry name" value="PAS_4"/>
    <property type="match status" value="1"/>
</dbReference>
<keyword evidence="4" id="KW-1133">Transmembrane helix</keyword>
<evidence type="ECO:0000256" key="5">
    <source>
        <dbReference type="ARBA" id="ARBA00023136"/>
    </source>
</evidence>
<dbReference type="InterPro" id="IPR013656">
    <property type="entry name" value="PAS_4"/>
</dbReference>
<dbReference type="Proteomes" id="UP001252270">
    <property type="component" value="Unassembled WGS sequence"/>
</dbReference>
<dbReference type="InterPro" id="IPR035965">
    <property type="entry name" value="PAS-like_dom_sf"/>
</dbReference>
<dbReference type="CDD" id="cd00130">
    <property type="entry name" value="PAS"/>
    <property type="match status" value="1"/>
</dbReference>
<keyword evidence="9" id="KW-0808">Transferase</keyword>
<protein>
    <submittedName>
        <fullName evidence="9">Diguanylate cyclase</fullName>
        <ecNumber evidence="9">2.7.7.65</ecNumber>
    </submittedName>
</protein>